<comment type="similarity">
    <text evidence="2 7">Belongs to the UDP-glucose/GDP-mannose dehydrogenase family.</text>
</comment>
<feature type="domain" description="UDP-glucose/GDP-mannose dehydrogenase C-terminal" evidence="11">
    <location>
        <begin position="320"/>
        <end position="420"/>
    </location>
</feature>
<evidence type="ECO:0000256" key="3">
    <source>
        <dbReference type="ARBA" id="ARBA00012954"/>
    </source>
</evidence>
<dbReference type="GO" id="GO:0000271">
    <property type="term" value="P:polysaccharide biosynthetic process"/>
    <property type="evidence" value="ECO:0007669"/>
    <property type="project" value="InterPro"/>
</dbReference>
<dbReference type="EMBL" id="LGLV01000005">
    <property type="protein sequence ID" value="OBZ96090.1"/>
    <property type="molecule type" value="Genomic_DNA"/>
</dbReference>
<dbReference type="AlphaFoldDB" id="A0A1C7P4B0"/>
<name>A0A1C7P4B0_9HYPH</name>
<dbReference type="InterPro" id="IPR008927">
    <property type="entry name" value="6-PGluconate_DH-like_C_sf"/>
</dbReference>
<dbReference type="NCBIfam" id="TIGR03026">
    <property type="entry name" value="NDP-sugDHase"/>
    <property type="match status" value="1"/>
</dbReference>
<dbReference type="InterPro" id="IPR001732">
    <property type="entry name" value="UDP-Glc/GDP-Man_DH_N"/>
</dbReference>
<feature type="active site" description="Nucleophile" evidence="8">
    <location>
        <position position="269"/>
    </location>
</feature>
<proteinExistence type="inferred from homology"/>
<keyword evidence="5 7" id="KW-0520">NAD</keyword>
<feature type="binding site" evidence="10">
    <location>
        <position position="35"/>
    </location>
    <ligand>
        <name>NAD(+)</name>
        <dbReference type="ChEBI" id="CHEBI:57540"/>
    </ligand>
</feature>
<dbReference type="EC" id="1.1.1.22" evidence="3 7"/>
<dbReference type="Pfam" id="PF03721">
    <property type="entry name" value="UDPG_MGDP_dh_N"/>
    <property type="match status" value="1"/>
</dbReference>
<reference evidence="12 13" key="1">
    <citation type="journal article" date="2016" name="Syst. Appl. Microbiol.">
        <title>Pararhizobium polonicum sp. nov. isolated from tumors on stone fruit rootstocks.</title>
        <authorList>
            <person name="Pulawska J."/>
            <person name="Kuzmanovic N."/>
            <person name="Willems A."/>
            <person name="Pothier J.F."/>
        </authorList>
    </citation>
    <scope>NUCLEOTIDE SEQUENCE [LARGE SCALE GENOMIC DNA]</scope>
    <source>
        <strain evidence="12 13">F5.1</strain>
    </source>
</reference>
<dbReference type="OrthoDB" id="9803238at2"/>
<evidence type="ECO:0000256" key="6">
    <source>
        <dbReference type="ARBA" id="ARBA00047473"/>
    </source>
</evidence>
<evidence type="ECO:0000256" key="4">
    <source>
        <dbReference type="ARBA" id="ARBA00023002"/>
    </source>
</evidence>
<evidence type="ECO:0000256" key="5">
    <source>
        <dbReference type="ARBA" id="ARBA00023027"/>
    </source>
</evidence>
<dbReference type="Pfam" id="PF03720">
    <property type="entry name" value="UDPG_MGDP_dh_C"/>
    <property type="match status" value="1"/>
</dbReference>
<feature type="binding site" evidence="10">
    <location>
        <position position="162"/>
    </location>
    <ligand>
        <name>NAD(+)</name>
        <dbReference type="ChEBI" id="CHEBI:57540"/>
    </ligand>
</feature>
<dbReference type="RefSeq" id="WP_068953033.1">
    <property type="nucleotide sequence ID" value="NZ_LGLV01000005.1"/>
</dbReference>
<dbReference type="PANTHER" id="PTHR43750">
    <property type="entry name" value="UDP-GLUCOSE 6-DEHYDROGENASE TUAD"/>
    <property type="match status" value="1"/>
</dbReference>
<feature type="binding site" evidence="9">
    <location>
        <position position="211"/>
    </location>
    <ligand>
        <name>substrate</name>
    </ligand>
</feature>
<organism evidence="12 13">
    <name type="scientific">Pararhizobium polonicum</name>
    <dbReference type="NCBI Taxonomy" id="1612624"/>
    <lineage>
        <taxon>Bacteria</taxon>
        <taxon>Pseudomonadati</taxon>
        <taxon>Pseudomonadota</taxon>
        <taxon>Alphaproteobacteria</taxon>
        <taxon>Hyphomicrobiales</taxon>
        <taxon>Rhizobiaceae</taxon>
        <taxon>Rhizobium/Agrobacterium group</taxon>
        <taxon>Pararhizobium</taxon>
    </lineage>
</organism>
<comment type="catalytic activity">
    <reaction evidence="6 7">
        <text>UDP-alpha-D-glucose + 2 NAD(+) + H2O = UDP-alpha-D-glucuronate + 2 NADH + 3 H(+)</text>
        <dbReference type="Rhea" id="RHEA:23596"/>
        <dbReference type="ChEBI" id="CHEBI:15377"/>
        <dbReference type="ChEBI" id="CHEBI:15378"/>
        <dbReference type="ChEBI" id="CHEBI:57540"/>
        <dbReference type="ChEBI" id="CHEBI:57945"/>
        <dbReference type="ChEBI" id="CHEBI:58052"/>
        <dbReference type="ChEBI" id="CHEBI:58885"/>
        <dbReference type="EC" id="1.1.1.22"/>
    </reaction>
</comment>
<feature type="binding site" evidence="10">
    <location>
        <position position="334"/>
    </location>
    <ligand>
        <name>NAD(+)</name>
        <dbReference type="ChEBI" id="CHEBI:57540"/>
    </ligand>
</feature>
<dbReference type="UniPathway" id="UPA00038">
    <property type="reaction ID" value="UER00491"/>
</dbReference>
<dbReference type="GO" id="GO:0003979">
    <property type="term" value="F:UDP-glucose 6-dehydrogenase activity"/>
    <property type="evidence" value="ECO:0007669"/>
    <property type="project" value="UniProtKB-EC"/>
</dbReference>
<feature type="binding site" evidence="10">
    <location>
        <position position="30"/>
    </location>
    <ligand>
        <name>NAD(+)</name>
        <dbReference type="ChEBI" id="CHEBI:57540"/>
    </ligand>
</feature>
<dbReference type="InterPro" id="IPR028357">
    <property type="entry name" value="UDPglc_DH_bac"/>
</dbReference>
<dbReference type="Gene3D" id="1.20.5.170">
    <property type="match status" value="1"/>
</dbReference>
<dbReference type="InterPro" id="IPR014027">
    <property type="entry name" value="UDP-Glc/GDP-Man_DH_C"/>
</dbReference>
<dbReference type="SUPFAM" id="SSF48179">
    <property type="entry name" value="6-phosphogluconate dehydrogenase C-terminal domain-like"/>
    <property type="match status" value="1"/>
</dbReference>
<feature type="binding site" evidence="9">
    <location>
        <begin position="258"/>
        <end position="262"/>
    </location>
    <ligand>
        <name>substrate</name>
    </ligand>
</feature>
<feature type="binding site" evidence="10">
    <location>
        <position position="125"/>
    </location>
    <ligand>
        <name>NAD(+)</name>
        <dbReference type="ChEBI" id="CHEBI:57540"/>
    </ligand>
</feature>
<feature type="binding site" evidence="10">
    <location>
        <position position="86"/>
    </location>
    <ligand>
        <name>NAD(+)</name>
        <dbReference type="ChEBI" id="CHEBI:57540"/>
    </ligand>
</feature>
<dbReference type="Proteomes" id="UP000093111">
    <property type="component" value="Unassembled WGS sequence"/>
</dbReference>
<dbReference type="PATRIC" id="fig|1612624.7.peg.1451"/>
<evidence type="ECO:0000313" key="12">
    <source>
        <dbReference type="EMBL" id="OBZ96090.1"/>
    </source>
</evidence>
<dbReference type="InterPro" id="IPR036291">
    <property type="entry name" value="NAD(P)-bd_dom_sf"/>
</dbReference>
<dbReference type="SMART" id="SM00984">
    <property type="entry name" value="UDPG_MGDP_dh_C"/>
    <property type="match status" value="1"/>
</dbReference>
<feature type="binding site" evidence="9">
    <location>
        <position position="266"/>
    </location>
    <ligand>
        <name>substrate</name>
    </ligand>
</feature>
<protein>
    <recommendedName>
        <fullName evidence="3 7">UDP-glucose 6-dehydrogenase</fullName>
        <ecNumber evidence="3 7">1.1.1.22</ecNumber>
    </recommendedName>
</protein>
<dbReference type="STRING" id="1612624.ADU59_06890"/>
<dbReference type="SUPFAM" id="SSF51735">
    <property type="entry name" value="NAD(P)-binding Rossmann-fold domains"/>
    <property type="match status" value="1"/>
</dbReference>
<sequence length="422" mass="45959">MKIAIFGLGYVGFTAMCCIAKEGHHVVGFDVSEKKVNQINQGTAPITEPGVEALLREGLEAGRISAHTEIRQHLQDCDMAIVCVGTPSAPDGSHNMTYIAEVTRQIAAAVGRNRPSPLTVVYRSTIRPGTVEGLIAPILAAELGDAFEQSVELVYNPEFLRESSAIQDYFDPPKIVIGTVDGKPNARMDRLNQNIAAPTFYVHLGEAEITKFVDNTWHAVKVAYANEIGRVCLQLGLSATKVHEIFVSDTKLNISPYYTRPGGAFGGSCLPKDVRAMQYIAADCGAHTHLVDALLRSNEAHKYRLFQHVTRNLAPGATVLLVGLAFKADTDDLRESPNIDLARGLLREGYKLSIFDPAIDATKLVGANLGYAYTQIPTLSHLLVSKETAEARAYDRVITTNLTYRKINLEKNGDVVNLNALS</sequence>
<feature type="binding site" evidence="9">
    <location>
        <begin position="159"/>
        <end position="162"/>
    </location>
    <ligand>
        <name>substrate</name>
    </ligand>
</feature>
<dbReference type="InterPro" id="IPR036220">
    <property type="entry name" value="UDP-Glc/GDP-Man_DH_C_sf"/>
</dbReference>
<keyword evidence="4 7" id="KW-0560">Oxidoreductase</keyword>
<feature type="binding site" evidence="9">
    <location>
        <position position="327"/>
    </location>
    <ligand>
        <name>substrate</name>
    </ligand>
</feature>
<evidence type="ECO:0000256" key="1">
    <source>
        <dbReference type="ARBA" id="ARBA00004701"/>
    </source>
</evidence>
<dbReference type="Gene3D" id="3.40.50.720">
    <property type="entry name" value="NAD(P)-binding Rossmann-like Domain"/>
    <property type="match status" value="2"/>
</dbReference>
<dbReference type="InterPro" id="IPR017476">
    <property type="entry name" value="UDP-Glc/GDP-Man"/>
</dbReference>
<dbReference type="SUPFAM" id="SSF52413">
    <property type="entry name" value="UDP-glucose/GDP-mannose dehydrogenase C-terminal domain"/>
    <property type="match status" value="1"/>
</dbReference>
<dbReference type="PIRSF" id="PIRSF500134">
    <property type="entry name" value="UDPglc_DH_bac"/>
    <property type="match status" value="1"/>
</dbReference>
<evidence type="ECO:0000256" key="10">
    <source>
        <dbReference type="PIRSR" id="PIRSR500134-3"/>
    </source>
</evidence>
<evidence type="ECO:0000313" key="13">
    <source>
        <dbReference type="Proteomes" id="UP000093111"/>
    </source>
</evidence>
<comment type="pathway">
    <text evidence="1">Nucleotide-sugar biosynthesis; UDP-alpha-D-glucuronate biosynthesis; UDP-alpha-D-glucuronate from UDP-alpha-D-glucose: step 1/1.</text>
</comment>
<dbReference type="GO" id="GO:0051287">
    <property type="term" value="F:NAD binding"/>
    <property type="evidence" value="ECO:0007669"/>
    <property type="project" value="InterPro"/>
</dbReference>
<dbReference type="PIRSF" id="PIRSF000124">
    <property type="entry name" value="UDPglc_GDPman_dh"/>
    <property type="match status" value="1"/>
</dbReference>
<gene>
    <name evidence="12" type="ORF">ADU59_06890</name>
</gene>
<dbReference type="Pfam" id="PF00984">
    <property type="entry name" value="UDPG_MGDP_dh"/>
    <property type="match status" value="1"/>
</dbReference>
<evidence type="ECO:0000256" key="7">
    <source>
        <dbReference type="PIRNR" id="PIRNR000124"/>
    </source>
</evidence>
<evidence type="ECO:0000256" key="9">
    <source>
        <dbReference type="PIRSR" id="PIRSR500134-2"/>
    </source>
</evidence>
<evidence type="ECO:0000256" key="2">
    <source>
        <dbReference type="ARBA" id="ARBA00006601"/>
    </source>
</evidence>
<comment type="caution">
    <text evidence="12">The sequence shown here is derived from an EMBL/GenBank/DDBJ whole genome shotgun (WGS) entry which is preliminary data.</text>
</comment>
<dbReference type="PANTHER" id="PTHR43750:SF1">
    <property type="entry name" value="GDP-MANNOSE 6-DEHYDROGENASE"/>
    <property type="match status" value="1"/>
</dbReference>
<evidence type="ECO:0000256" key="8">
    <source>
        <dbReference type="PIRSR" id="PIRSR500134-1"/>
    </source>
</evidence>
<evidence type="ECO:0000259" key="11">
    <source>
        <dbReference type="SMART" id="SM00984"/>
    </source>
</evidence>
<dbReference type="InterPro" id="IPR014026">
    <property type="entry name" value="UDP-Glc/GDP-Man_DH_dimer"/>
</dbReference>
<dbReference type="GO" id="GO:0006065">
    <property type="term" value="P:UDP-glucuronate biosynthetic process"/>
    <property type="evidence" value="ECO:0007669"/>
    <property type="project" value="UniProtKB-UniPathway"/>
</dbReference>
<keyword evidence="13" id="KW-1185">Reference proteome</keyword>
<accession>A0A1C7P4B0</accession>
<feature type="binding site" evidence="10">
    <location>
        <position position="272"/>
    </location>
    <ligand>
        <name>NAD(+)</name>
        <dbReference type="ChEBI" id="CHEBI:57540"/>
    </ligand>
</feature>